<dbReference type="PROSITE" id="PS50995">
    <property type="entry name" value="HTH_MARR_2"/>
    <property type="match status" value="1"/>
</dbReference>
<dbReference type="PRINTS" id="PR00598">
    <property type="entry name" value="HTHMARR"/>
</dbReference>
<dbReference type="Gene3D" id="1.10.10.10">
    <property type="entry name" value="Winged helix-like DNA-binding domain superfamily/Winged helix DNA-binding domain"/>
    <property type="match status" value="1"/>
</dbReference>
<feature type="domain" description="HTH marR-type" evidence="4">
    <location>
        <begin position="16"/>
        <end position="149"/>
    </location>
</feature>
<evidence type="ECO:0000256" key="1">
    <source>
        <dbReference type="ARBA" id="ARBA00023015"/>
    </source>
</evidence>
<evidence type="ECO:0000313" key="6">
    <source>
        <dbReference type="EMBL" id="VFS92436.1"/>
    </source>
</evidence>
<dbReference type="GO" id="GO:0003677">
    <property type="term" value="F:DNA binding"/>
    <property type="evidence" value="ECO:0007669"/>
    <property type="project" value="UniProtKB-KW"/>
</dbReference>
<dbReference type="InterPro" id="IPR000835">
    <property type="entry name" value="HTH_MarR-typ"/>
</dbReference>
<keyword evidence="2" id="KW-0238">DNA-binding</keyword>
<evidence type="ECO:0000259" key="4">
    <source>
        <dbReference type="PROSITE" id="PS50995"/>
    </source>
</evidence>
<dbReference type="Proteomes" id="UP000078124">
    <property type="component" value="Unassembled WGS sequence"/>
</dbReference>
<keyword evidence="3" id="KW-0804">Transcription</keyword>
<sequence>MILSGSDTKKTMDNRQLTFSHLLYLTAHHWRLAVNRRLKDLGMSQASWVAVAAIARNAEPLSQIELAQELGVESATIVPLVNRLVGLGLVERVITERDKRKRLLVATEKGLEVYQQVKTVADALREEILSSISAEEREHTQRVLEKLLRELEKK</sequence>
<organism evidence="6 8">
    <name type="scientific">Raoultella planticola</name>
    <name type="common">Klebsiella planticola</name>
    <dbReference type="NCBI Taxonomy" id="575"/>
    <lineage>
        <taxon>Bacteria</taxon>
        <taxon>Pseudomonadati</taxon>
        <taxon>Pseudomonadota</taxon>
        <taxon>Gammaproteobacteria</taxon>
        <taxon>Enterobacterales</taxon>
        <taxon>Enterobacteriaceae</taxon>
        <taxon>Klebsiella/Raoultella group</taxon>
        <taxon>Raoultella</taxon>
    </lineage>
</organism>
<dbReference type="SUPFAM" id="SSF46785">
    <property type="entry name" value="Winged helix' DNA-binding domain"/>
    <property type="match status" value="1"/>
</dbReference>
<dbReference type="SMART" id="SM00347">
    <property type="entry name" value="HTH_MARR"/>
    <property type="match status" value="1"/>
</dbReference>
<dbReference type="EMBL" id="FLAC01000018">
    <property type="protein sequence ID" value="SAQ01445.1"/>
    <property type="molecule type" value="Genomic_DNA"/>
</dbReference>
<dbReference type="InterPro" id="IPR036390">
    <property type="entry name" value="WH_DNA-bd_sf"/>
</dbReference>
<name>A0A2X2EMM2_RAOPL</name>
<evidence type="ECO:0000256" key="3">
    <source>
        <dbReference type="ARBA" id="ARBA00023163"/>
    </source>
</evidence>
<accession>A0A2X2EMM2</accession>
<evidence type="ECO:0000313" key="8">
    <source>
        <dbReference type="Proteomes" id="UP000345637"/>
    </source>
</evidence>
<dbReference type="Pfam" id="PF12802">
    <property type="entry name" value="MarR_2"/>
    <property type="match status" value="1"/>
</dbReference>
<gene>
    <name evidence="6" type="primary">slyA_3</name>
    <name evidence="5" type="synonym">slyA_2</name>
    <name evidence="6" type="ORF">NCTC12998_07345</name>
    <name evidence="5" type="ORF">SAMEA2273876_04083</name>
</gene>
<reference evidence="6 8" key="1">
    <citation type="submission" date="2019-03" db="EMBL/GenBank/DDBJ databases">
        <authorList>
            <consortium name="Pathogen Informatics"/>
        </authorList>
    </citation>
    <scope>NUCLEOTIDE SEQUENCE [LARGE SCALE GENOMIC DNA]</scope>
    <source>
        <strain evidence="5 7">2880STDY5682802</strain>
        <strain evidence="6 8">NCTC12998</strain>
    </source>
</reference>
<dbReference type="GO" id="GO:0003700">
    <property type="term" value="F:DNA-binding transcription factor activity"/>
    <property type="evidence" value="ECO:0007669"/>
    <property type="project" value="InterPro"/>
</dbReference>
<proteinExistence type="predicted"/>
<dbReference type="GO" id="GO:0006950">
    <property type="term" value="P:response to stress"/>
    <property type="evidence" value="ECO:0007669"/>
    <property type="project" value="TreeGrafter"/>
</dbReference>
<keyword evidence="1" id="KW-0805">Transcription regulation</keyword>
<dbReference type="PANTHER" id="PTHR33164:SF64">
    <property type="entry name" value="TRANSCRIPTIONAL REGULATOR SLYA"/>
    <property type="match status" value="1"/>
</dbReference>
<evidence type="ECO:0000313" key="7">
    <source>
        <dbReference type="Proteomes" id="UP000078124"/>
    </source>
</evidence>
<dbReference type="InterPro" id="IPR036388">
    <property type="entry name" value="WH-like_DNA-bd_sf"/>
</dbReference>
<dbReference type="AlphaFoldDB" id="A0A2X2EMM2"/>
<evidence type="ECO:0000256" key="2">
    <source>
        <dbReference type="ARBA" id="ARBA00023125"/>
    </source>
</evidence>
<dbReference type="EMBL" id="CAADJE010000042">
    <property type="protein sequence ID" value="VFS92436.1"/>
    <property type="molecule type" value="Genomic_DNA"/>
</dbReference>
<evidence type="ECO:0000313" key="5">
    <source>
        <dbReference type="EMBL" id="SAQ01445.1"/>
    </source>
</evidence>
<dbReference type="InterPro" id="IPR039422">
    <property type="entry name" value="MarR/SlyA-like"/>
</dbReference>
<dbReference type="Proteomes" id="UP000345637">
    <property type="component" value="Unassembled WGS sequence"/>
</dbReference>
<protein>
    <submittedName>
        <fullName evidence="6">Salmolysin</fullName>
    </submittedName>
    <submittedName>
        <fullName evidence="5">Transcriptional regulator</fullName>
    </submittedName>
</protein>
<dbReference type="PANTHER" id="PTHR33164">
    <property type="entry name" value="TRANSCRIPTIONAL REGULATOR, MARR FAMILY"/>
    <property type="match status" value="1"/>
</dbReference>